<keyword evidence="1" id="KW-0812">Transmembrane</keyword>
<dbReference type="Proteomes" id="UP001628193">
    <property type="component" value="Unassembled WGS sequence"/>
</dbReference>
<evidence type="ECO:0000313" key="2">
    <source>
        <dbReference type="EMBL" id="GAB0056219.1"/>
    </source>
</evidence>
<keyword evidence="1" id="KW-0472">Membrane</keyword>
<keyword evidence="3" id="KW-1185">Reference proteome</keyword>
<dbReference type="RefSeq" id="WP_420903936.1">
    <property type="nucleotide sequence ID" value="NZ_BAAFGK010000002.1"/>
</dbReference>
<sequence length="206" mass="23743">MRIRFLEEKVSWLKGFFLFYLFFLVMFFAAAPFLTLWLYSETSVTRTLLPQLIGFCMQGGFLVVLFALYEKRATVDTRQAWKGTLRAFLAPLVDPCLAAWKPAHLPENNTWWPEPPMMRAGIDALHAEGMNAELRESLREIAQERLPAMHSLTTLAAQIDHAHLAAWLELLVVLRGIEKAEDDAELDQLVIRMLETVVRFDELFFV</sequence>
<gene>
    <name evidence="2" type="ORF">SIID45300_00524</name>
</gene>
<organism evidence="2 3">
    <name type="scientific">Candidatus Magnetaquiglobus chichijimensis</name>
    <dbReference type="NCBI Taxonomy" id="3141448"/>
    <lineage>
        <taxon>Bacteria</taxon>
        <taxon>Pseudomonadati</taxon>
        <taxon>Pseudomonadota</taxon>
        <taxon>Magnetococcia</taxon>
        <taxon>Magnetococcales</taxon>
        <taxon>Candidatus Magnetaquicoccaceae</taxon>
        <taxon>Candidatus Magnetaquiglobus</taxon>
    </lineage>
</organism>
<accession>A0ABQ0C5R5</accession>
<dbReference type="EMBL" id="BAAFGK010000002">
    <property type="protein sequence ID" value="GAB0056219.1"/>
    <property type="molecule type" value="Genomic_DNA"/>
</dbReference>
<feature type="transmembrane region" description="Helical" evidence="1">
    <location>
        <begin position="51"/>
        <end position="69"/>
    </location>
</feature>
<reference evidence="2 3" key="1">
    <citation type="submission" date="2024-09" db="EMBL/GenBank/DDBJ databases">
        <title>Draft genome sequence of Candidatus Magnetaquicoccaceae bacterium FCR-1.</title>
        <authorList>
            <person name="Shimoshige H."/>
            <person name="Shimamura S."/>
            <person name="Taoka A."/>
            <person name="Kobayashi H."/>
            <person name="Maekawa T."/>
        </authorList>
    </citation>
    <scope>NUCLEOTIDE SEQUENCE [LARGE SCALE GENOMIC DNA]</scope>
    <source>
        <strain evidence="2 3">FCR-1</strain>
    </source>
</reference>
<name>A0ABQ0C5R5_9PROT</name>
<evidence type="ECO:0000256" key="1">
    <source>
        <dbReference type="SAM" id="Phobius"/>
    </source>
</evidence>
<proteinExistence type="predicted"/>
<comment type="caution">
    <text evidence="2">The sequence shown here is derived from an EMBL/GenBank/DDBJ whole genome shotgun (WGS) entry which is preliminary data.</text>
</comment>
<evidence type="ECO:0000313" key="3">
    <source>
        <dbReference type="Proteomes" id="UP001628193"/>
    </source>
</evidence>
<protein>
    <submittedName>
        <fullName evidence="2">Uncharacterized protein</fullName>
    </submittedName>
</protein>
<feature type="transmembrane region" description="Helical" evidence="1">
    <location>
        <begin position="12"/>
        <end position="39"/>
    </location>
</feature>
<keyword evidence="1" id="KW-1133">Transmembrane helix</keyword>